<gene>
    <name evidence="7" type="ORF">B1526_1668</name>
</gene>
<keyword evidence="2" id="KW-1003">Cell membrane</keyword>
<dbReference type="PANTHER" id="PTHR30606">
    <property type="entry name" value="LIPID A BIOSYNTHESIS LAUROYL ACYLTRANSFERASE"/>
    <property type="match status" value="1"/>
</dbReference>
<evidence type="ECO:0000256" key="3">
    <source>
        <dbReference type="ARBA" id="ARBA00022519"/>
    </source>
</evidence>
<evidence type="ECO:0000313" key="8">
    <source>
        <dbReference type="Proteomes" id="UP000218399"/>
    </source>
</evidence>
<proteinExistence type="predicted"/>
<evidence type="ECO:0000256" key="4">
    <source>
        <dbReference type="ARBA" id="ARBA00022679"/>
    </source>
</evidence>
<comment type="subcellular location">
    <subcellularLocation>
        <location evidence="1">Cell inner membrane</location>
    </subcellularLocation>
</comment>
<evidence type="ECO:0000256" key="1">
    <source>
        <dbReference type="ARBA" id="ARBA00004533"/>
    </source>
</evidence>
<keyword evidence="6 7" id="KW-0012">Acyltransferase</keyword>
<sequence length="343" mass="37924">MANVMAWLADHPRVLPERIIRGAFLAAADIAWLLRVGSVVQLERNLRHVLEWSTAQAGGDDGAQPIDRRTLRRVSRNGMRSYFTYFSEALTVGARGKERLLARVRGTGGGLESLINLTSPGTGDRSAPIAMGHQGNWDYDGFWAQFAVAPVTTVAERLADKAMLDTFVSIRERLGMRILLTGTPHLTERLEEALEAPHVLVPLLADRDLSRHGEFVDAFGSTIRVARGPATLAYDTGLPLYVANTYRERLDGERSKRAGTPYGYVCEISGPLDIDAYRDLEREAAIHAISQAWVDVWARGIAAHPEDWHMLQPIFVEDLDLSRLKDVPPELAARLAGDGGVRR</sequence>
<dbReference type="InterPro" id="IPR004960">
    <property type="entry name" value="LipA_acyltrans"/>
</dbReference>
<evidence type="ECO:0000256" key="2">
    <source>
        <dbReference type="ARBA" id="ARBA00022475"/>
    </source>
</evidence>
<evidence type="ECO:0000313" key="7">
    <source>
        <dbReference type="EMBL" id="PAU66886.1"/>
    </source>
</evidence>
<dbReference type="GO" id="GO:0009247">
    <property type="term" value="P:glycolipid biosynthetic process"/>
    <property type="evidence" value="ECO:0007669"/>
    <property type="project" value="UniProtKB-ARBA"/>
</dbReference>
<reference evidence="7 8" key="1">
    <citation type="journal article" date="2017" name="ISME J.">
        <title>Unveiling bifidobacterial biogeography across the mammalian branch of the tree of life.</title>
        <authorList>
            <person name="Milani C."/>
            <person name="Mangifesta M."/>
            <person name="Mancabelli L."/>
            <person name="Lugli G.A."/>
            <person name="James K."/>
            <person name="Duranti S."/>
            <person name="Turroni F."/>
            <person name="Ferrario C."/>
            <person name="Ossiprandi M.C."/>
            <person name="van Sinderen D."/>
            <person name="Ventura M."/>
        </authorList>
    </citation>
    <scope>NUCLEOTIDE SEQUENCE [LARGE SCALE GENOMIC DNA]</scope>
    <source>
        <strain evidence="8">Ham19E</strain>
    </source>
</reference>
<dbReference type="GO" id="GO:0016746">
    <property type="term" value="F:acyltransferase activity"/>
    <property type="evidence" value="ECO:0007669"/>
    <property type="project" value="UniProtKB-KW"/>
</dbReference>
<comment type="caution">
    <text evidence="7">The sequence shown here is derived from an EMBL/GenBank/DDBJ whole genome shotgun (WGS) entry which is preliminary data.</text>
</comment>
<keyword evidence="4 7" id="KW-0808">Transferase</keyword>
<evidence type="ECO:0000256" key="6">
    <source>
        <dbReference type="ARBA" id="ARBA00023315"/>
    </source>
</evidence>
<dbReference type="EMBL" id="MVOH01000020">
    <property type="protein sequence ID" value="PAU66886.1"/>
    <property type="molecule type" value="Genomic_DNA"/>
</dbReference>
<keyword evidence="5" id="KW-0472">Membrane</keyword>
<name>A0A2A2ED79_9BIFI</name>
<keyword evidence="3" id="KW-0997">Cell inner membrane</keyword>
<dbReference type="Proteomes" id="UP000218399">
    <property type="component" value="Unassembled WGS sequence"/>
</dbReference>
<dbReference type="AlphaFoldDB" id="A0A2A2ED79"/>
<evidence type="ECO:0000256" key="5">
    <source>
        <dbReference type="ARBA" id="ARBA00023136"/>
    </source>
</evidence>
<protein>
    <submittedName>
        <fullName evidence="7">Lauroyl acyltransferase</fullName>
    </submittedName>
</protein>
<dbReference type="RefSeq" id="WP_095615633.1">
    <property type="nucleotide sequence ID" value="NZ_MVOH01000020.1"/>
</dbReference>
<dbReference type="Pfam" id="PF03279">
    <property type="entry name" value="Lip_A_acyltrans"/>
    <property type="match status" value="1"/>
</dbReference>
<dbReference type="OrthoDB" id="9803456at2"/>
<dbReference type="NCBIfam" id="NF005919">
    <property type="entry name" value="PRK07920.1"/>
    <property type="match status" value="1"/>
</dbReference>
<dbReference type="GO" id="GO:0005886">
    <property type="term" value="C:plasma membrane"/>
    <property type="evidence" value="ECO:0007669"/>
    <property type="project" value="UniProtKB-SubCell"/>
</dbReference>
<organism evidence="7 8">
    <name type="scientific">Bifidobacterium criceti</name>
    <dbReference type="NCBI Taxonomy" id="1960969"/>
    <lineage>
        <taxon>Bacteria</taxon>
        <taxon>Bacillati</taxon>
        <taxon>Actinomycetota</taxon>
        <taxon>Actinomycetes</taxon>
        <taxon>Bifidobacteriales</taxon>
        <taxon>Bifidobacteriaceae</taxon>
        <taxon>Bifidobacterium</taxon>
    </lineage>
</organism>
<accession>A0A2A2ED79</accession>
<keyword evidence="8" id="KW-1185">Reference proteome</keyword>
<dbReference type="PANTHER" id="PTHR30606:SF10">
    <property type="entry name" value="PHOSPHATIDYLINOSITOL MANNOSIDE ACYLTRANSFERASE"/>
    <property type="match status" value="1"/>
</dbReference>